<gene>
    <name evidence="4" type="ORF">G6Z83_02720</name>
</gene>
<dbReference type="GeneID" id="93221282"/>
<evidence type="ECO:0000256" key="1">
    <source>
        <dbReference type="ARBA" id="ARBA00004496"/>
    </source>
</evidence>
<dbReference type="InterPro" id="IPR002059">
    <property type="entry name" value="CSP_DNA-bd"/>
</dbReference>
<proteinExistence type="predicted"/>
<accession>A0A6G7B8J8</accession>
<dbReference type="SMART" id="SM00357">
    <property type="entry name" value="CSP"/>
    <property type="match status" value="1"/>
</dbReference>
<dbReference type="RefSeq" id="WP_006729092.1">
    <property type="nucleotide sequence ID" value="NZ_CABKQA010000003.1"/>
</dbReference>
<dbReference type="Proteomes" id="UP000501676">
    <property type="component" value="Chromosome"/>
</dbReference>
<dbReference type="GO" id="GO:0003676">
    <property type="term" value="F:nucleic acid binding"/>
    <property type="evidence" value="ECO:0007669"/>
    <property type="project" value="InterPro"/>
</dbReference>
<evidence type="ECO:0000313" key="5">
    <source>
        <dbReference type="Proteomes" id="UP000501676"/>
    </source>
</evidence>
<dbReference type="PRINTS" id="PR00050">
    <property type="entry name" value="COLDSHOCK"/>
</dbReference>
<dbReference type="SUPFAM" id="SSF50249">
    <property type="entry name" value="Nucleic acid-binding proteins"/>
    <property type="match status" value="1"/>
</dbReference>
<evidence type="ECO:0000259" key="3">
    <source>
        <dbReference type="PROSITE" id="PS51857"/>
    </source>
</evidence>
<dbReference type="PANTHER" id="PTHR11544">
    <property type="entry name" value="COLD SHOCK DOMAIN CONTAINING PROTEINS"/>
    <property type="match status" value="1"/>
</dbReference>
<organism evidence="4 5">
    <name type="scientific">Lactobacillus iners</name>
    <dbReference type="NCBI Taxonomy" id="147802"/>
    <lineage>
        <taxon>Bacteria</taxon>
        <taxon>Bacillati</taxon>
        <taxon>Bacillota</taxon>
        <taxon>Bacilli</taxon>
        <taxon>Lactobacillales</taxon>
        <taxon>Lactobacillaceae</taxon>
        <taxon>Lactobacillus</taxon>
    </lineage>
</organism>
<evidence type="ECO:0000313" key="4">
    <source>
        <dbReference type="EMBL" id="QIH23649.1"/>
    </source>
</evidence>
<feature type="domain" description="CSD" evidence="3">
    <location>
        <begin position="1"/>
        <end position="66"/>
    </location>
</feature>
<sequence length="72" mass="8333">MRTGIVKQFDSRSPYGFIEDDLTGASYFVFYKSIKESGYKRLEVGQRVRYQLAQGKKGLQCINVYVENNERG</sequence>
<reference evidence="4 5" key="1">
    <citation type="submission" date="2020-02" db="EMBL/GenBank/DDBJ databases">
        <title>Complete genome sequences of six Lactobacillus iners strains isolated from the human vagina.</title>
        <authorList>
            <person name="France M.T."/>
            <person name="Rutt L."/>
            <person name="Narina S."/>
            <person name="Arbaugh S."/>
            <person name="Humphrys M.S."/>
            <person name="Ma B."/>
            <person name="Hayward M.R."/>
            <person name="Relman D."/>
            <person name="Kwon D.S."/>
            <person name="Ravel J."/>
        </authorList>
    </citation>
    <scope>NUCLEOTIDE SEQUENCE [LARGE SCALE GENOMIC DNA]</scope>
    <source>
        <strain evidence="4 5">C0210C1</strain>
    </source>
</reference>
<dbReference type="InterPro" id="IPR012156">
    <property type="entry name" value="Cold_shock_CspA"/>
</dbReference>
<comment type="subcellular location">
    <subcellularLocation>
        <location evidence="1">Cytoplasm</location>
    </subcellularLocation>
</comment>
<protein>
    <submittedName>
        <fullName evidence="4">Cold shock domain-containing protein</fullName>
    </submittedName>
</protein>
<dbReference type="PROSITE" id="PS51857">
    <property type="entry name" value="CSD_2"/>
    <property type="match status" value="1"/>
</dbReference>
<dbReference type="EMBL" id="CP049228">
    <property type="protein sequence ID" value="QIH23649.1"/>
    <property type="molecule type" value="Genomic_DNA"/>
</dbReference>
<dbReference type="Gene3D" id="2.40.50.140">
    <property type="entry name" value="Nucleic acid-binding proteins"/>
    <property type="match status" value="1"/>
</dbReference>
<dbReference type="GO" id="GO:0005737">
    <property type="term" value="C:cytoplasm"/>
    <property type="evidence" value="ECO:0007669"/>
    <property type="project" value="UniProtKB-SubCell"/>
</dbReference>
<dbReference type="AlphaFoldDB" id="A0A6G7B8J8"/>
<dbReference type="InterPro" id="IPR012340">
    <property type="entry name" value="NA-bd_OB-fold"/>
</dbReference>
<dbReference type="PIRSF" id="PIRSF002599">
    <property type="entry name" value="Cold_shock_A"/>
    <property type="match status" value="1"/>
</dbReference>
<dbReference type="InterPro" id="IPR050181">
    <property type="entry name" value="Cold_shock_domain"/>
</dbReference>
<keyword evidence="2" id="KW-0963">Cytoplasm</keyword>
<evidence type="ECO:0000256" key="2">
    <source>
        <dbReference type="ARBA" id="ARBA00022490"/>
    </source>
</evidence>
<dbReference type="InterPro" id="IPR011129">
    <property type="entry name" value="CSD"/>
</dbReference>
<name>A0A6G7B8J8_9LACO</name>
<dbReference type="Pfam" id="PF00313">
    <property type="entry name" value="CSD"/>
    <property type="match status" value="1"/>
</dbReference>